<evidence type="ECO:0000313" key="2">
    <source>
        <dbReference type="EMBL" id="TEB29790.1"/>
    </source>
</evidence>
<evidence type="ECO:0000256" key="1">
    <source>
        <dbReference type="SAM" id="MobiDB-lite"/>
    </source>
</evidence>
<name>A0A4Y7T6N1_COPMI</name>
<comment type="caution">
    <text evidence="2">The sequence shown here is derived from an EMBL/GenBank/DDBJ whole genome shotgun (WGS) entry which is preliminary data.</text>
</comment>
<feature type="region of interest" description="Disordered" evidence="1">
    <location>
        <begin position="50"/>
        <end position="70"/>
    </location>
</feature>
<sequence length="119" mass="12656">MGGKVLRRPSINVLRRPTERNLKAKLSRVESMSASSSTAGVTVGYHAESPRSAFDISVEPSQETGPSRADVRLSTQQAGLDLQTKRGEVSLVILGLQARLRSTSLARGASPTIAEPGSR</sequence>
<dbReference type="AlphaFoldDB" id="A0A4Y7T6N1"/>
<evidence type="ECO:0000313" key="3">
    <source>
        <dbReference type="Proteomes" id="UP000298030"/>
    </source>
</evidence>
<accession>A0A4Y7T6N1</accession>
<organism evidence="2 3">
    <name type="scientific">Coprinellus micaceus</name>
    <name type="common">Glistening ink-cap mushroom</name>
    <name type="synonym">Coprinus micaceus</name>
    <dbReference type="NCBI Taxonomy" id="71717"/>
    <lineage>
        <taxon>Eukaryota</taxon>
        <taxon>Fungi</taxon>
        <taxon>Dikarya</taxon>
        <taxon>Basidiomycota</taxon>
        <taxon>Agaricomycotina</taxon>
        <taxon>Agaricomycetes</taxon>
        <taxon>Agaricomycetidae</taxon>
        <taxon>Agaricales</taxon>
        <taxon>Agaricineae</taxon>
        <taxon>Psathyrellaceae</taxon>
        <taxon>Coprinellus</taxon>
    </lineage>
</organism>
<proteinExistence type="predicted"/>
<dbReference type="EMBL" id="QPFP01000025">
    <property type="protein sequence ID" value="TEB29790.1"/>
    <property type="molecule type" value="Genomic_DNA"/>
</dbReference>
<protein>
    <submittedName>
        <fullName evidence="2">Uncharacterized protein</fullName>
    </submittedName>
</protein>
<gene>
    <name evidence="2" type="ORF">FA13DRAFT_595408</name>
</gene>
<keyword evidence="3" id="KW-1185">Reference proteome</keyword>
<reference evidence="2 3" key="1">
    <citation type="journal article" date="2019" name="Nat. Ecol. Evol.">
        <title>Megaphylogeny resolves global patterns of mushroom evolution.</title>
        <authorList>
            <person name="Varga T."/>
            <person name="Krizsan K."/>
            <person name="Foldi C."/>
            <person name="Dima B."/>
            <person name="Sanchez-Garcia M."/>
            <person name="Sanchez-Ramirez S."/>
            <person name="Szollosi G.J."/>
            <person name="Szarkandi J.G."/>
            <person name="Papp V."/>
            <person name="Albert L."/>
            <person name="Andreopoulos W."/>
            <person name="Angelini C."/>
            <person name="Antonin V."/>
            <person name="Barry K.W."/>
            <person name="Bougher N.L."/>
            <person name="Buchanan P."/>
            <person name="Buyck B."/>
            <person name="Bense V."/>
            <person name="Catcheside P."/>
            <person name="Chovatia M."/>
            <person name="Cooper J."/>
            <person name="Damon W."/>
            <person name="Desjardin D."/>
            <person name="Finy P."/>
            <person name="Geml J."/>
            <person name="Haridas S."/>
            <person name="Hughes K."/>
            <person name="Justo A."/>
            <person name="Karasinski D."/>
            <person name="Kautmanova I."/>
            <person name="Kiss B."/>
            <person name="Kocsube S."/>
            <person name="Kotiranta H."/>
            <person name="LaButti K.M."/>
            <person name="Lechner B.E."/>
            <person name="Liimatainen K."/>
            <person name="Lipzen A."/>
            <person name="Lukacs Z."/>
            <person name="Mihaltcheva S."/>
            <person name="Morgado L.N."/>
            <person name="Niskanen T."/>
            <person name="Noordeloos M.E."/>
            <person name="Ohm R.A."/>
            <person name="Ortiz-Santana B."/>
            <person name="Ovrebo C."/>
            <person name="Racz N."/>
            <person name="Riley R."/>
            <person name="Savchenko A."/>
            <person name="Shiryaev A."/>
            <person name="Soop K."/>
            <person name="Spirin V."/>
            <person name="Szebenyi C."/>
            <person name="Tomsovsky M."/>
            <person name="Tulloss R.E."/>
            <person name="Uehling J."/>
            <person name="Grigoriev I.V."/>
            <person name="Vagvolgyi C."/>
            <person name="Papp T."/>
            <person name="Martin F.M."/>
            <person name="Miettinen O."/>
            <person name="Hibbett D.S."/>
            <person name="Nagy L.G."/>
        </authorList>
    </citation>
    <scope>NUCLEOTIDE SEQUENCE [LARGE SCALE GENOMIC DNA]</scope>
    <source>
        <strain evidence="2 3">FP101781</strain>
    </source>
</reference>
<dbReference type="Proteomes" id="UP000298030">
    <property type="component" value="Unassembled WGS sequence"/>
</dbReference>